<sequence>MCIEGEQREKRKILPGISPETSSPLCSPVKLPDDFGSLSQYGLDLLFEAPAGEDEVSAALEGGLSLSWMTGIWATTVTPSYVRFQCPSSRKCMRSCQNRGRPLSQPERDIPTPPPSPPLKAVQRGGIRRSPRWRERLRHLAGRPRLPSKTCKFSSALVAKAYTASRQAASTLHAMPILQVYQAKVLKDLDEGVPNPELFQELRSVTDNVLRATKVTAQALGRAMSTMVVQERHLWLKLAEMWDAEKVSFLDGPISQV</sequence>
<evidence type="ECO:0000313" key="2">
    <source>
        <dbReference type="EMBL" id="KAL0152661.1"/>
    </source>
</evidence>
<accession>A0ABD0MVT4</accession>
<feature type="region of interest" description="Disordered" evidence="1">
    <location>
        <begin position="94"/>
        <end position="128"/>
    </location>
</feature>
<comment type="caution">
    <text evidence="2">The sequence shown here is derived from an EMBL/GenBank/DDBJ whole genome shotgun (WGS) entry which is preliminary data.</text>
</comment>
<evidence type="ECO:0000313" key="3">
    <source>
        <dbReference type="Proteomes" id="UP001529510"/>
    </source>
</evidence>
<protein>
    <submittedName>
        <fullName evidence="2">Uncharacterized protein</fullName>
    </submittedName>
</protein>
<feature type="non-terminal residue" evidence="2">
    <location>
        <position position="257"/>
    </location>
</feature>
<dbReference type="EMBL" id="JAMKFB020000189">
    <property type="protein sequence ID" value="KAL0152661.1"/>
    <property type="molecule type" value="Genomic_DNA"/>
</dbReference>
<dbReference type="Proteomes" id="UP001529510">
    <property type="component" value="Unassembled WGS sequence"/>
</dbReference>
<keyword evidence="3" id="KW-1185">Reference proteome</keyword>
<gene>
    <name evidence="2" type="ORF">M9458_052384</name>
</gene>
<organism evidence="2 3">
    <name type="scientific">Cirrhinus mrigala</name>
    <name type="common">Mrigala</name>
    <dbReference type="NCBI Taxonomy" id="683832"/>
    <lineage>
        <taxon>Eukaryota</taxon>
        <taxon>Metazoa</taxon>
        <taxon>Chordata</taxon>
        <taxon>Craniata</taxon>
        <taxon>Vertebrata</taxon>
        <taxon>Euteleostomi</taxon>
        <taxon>Actinopterygii</taxon>
        <taxon>Neopterygii</taxon>
        <taxon>Teleostei</taxon>
        <taxon>Ostariophysi</taxon>
        <taxon>Cypriniformes</taxon>
        <taxon>Cyprinidae</taxon>
        <taxon>Labeoninae</taxon>
        <taxon>Labeonini</taxon>
        <taxon>Cirrhinus</taxon>
    </lineage>
</organism>
<dbReference type="AlphaFoldDB" id="A0ABD0MVT4"/>
<evidence type="ECO:0000256" key="1">
    <source>
        <dbReference type="SAM" id="MobiDB-lite"/>
    </source>
</evidence>
<proteinExistence type="predicted"/>
<reference evidence="2 3" key="1">
    <citation type="submission" date="2024-05" db="EMBL/GenBank/DDBJ databases">
        <title>Genome sequencing and assembly of Indian major carp, Cirrhinus mrigala (Hamilton, 1822).</title>
        <authorList>
            <person name="Mohindra V."/>
            <person name="Chowdhury L.M."/>
            <person name="Lal K."/>
            <person name="Jena J.K."/>
        </authorList>
    </citation>
    <scope>NUCLEOTIDE SEQUENCE [LARGE SCALE GENOMIC DNA]</scope>
    <source>
        <strain evidence="2">CM1030</strain>
        <tissue evidence="2">Blood</tissue>
    </source>
</reference>
<name>A0ABD0MVT4_CIRMR</name>